<evidence type="ECO:0000256" key="2">
    <source>
        <dbReference type="ARBA" id="ARBA00023015"/>
    </source>
</evidence>
<feature type="compositionally biased region" description="Low complexity" evidence="6">
    <location>
        <begin position="530"/>
        <end position="541"/>
    </location>
</feature>
<evidence type="ECO:0000313" key="8">
    <source>
        <dbReference type="EMBL" id="TGJ79756.1"/>
    </source>
</evidence>
<feature type="compositionally biased region" description="Basic and acidic residues" evidence="6">
    <location>
        <begin position="374"/>
        <end position="387"/>
    </location>
</feature>
<feature type="compositionally biased region" description="Polar residues" evidence="6">
    <location>
        <begin position="282"/>
        <end position="294"/>
    </location>
</feature>
<feature type="region of interest" description="Disordered" evidence="6">
    <location>
        <begin position="173"/>
        <end position="312"/>
    </location>
</feature>
<dbReference type="InterPro" id="IPR004827">
    <property type="entry name" value="bZIP"/>
</dbReference>
<dbReference type="GO" id="GO:0000977">
    <property type="term" value="F:RNA polymerase II transcription regulatory region sequence-specific DNA binding"/>
    <property type="evidence" value="ECO:0007669"/>
    <property type="project" value="TreeGrafter"/>
</dbReference>
<dbReference type="PANTHER" id="PTHR13044:SF14">
    <property type="entry name" value="CRYPTOCEPHAL, ISOFORM A"/>
    <property type="match status" value="1"/>
</dbReference>
<feature type="domain" description="BZIP" evidence="7">
    <location>
        <begin position="357"/>
        <end position="371"/>
    </location>
</feature>
<dbReference type="CDD" id="cd14705">
    <property type="entry name" value="bZIP_Zip1"/>
    <property type="match status" value="1"/>
</dbReference>
<evidence type="ECO:0000256" key="5">
    <source>
        <dbReference type="ARBA" id="ARBA00023242"/>
    </source>
</evidence>
<dbReference type="GO" id="GO:0001228">
    <property type="term" value="F:DNA-binding transcription activator activity, RNA polymerase II-specific"/>
    <property type="evidence" value="ECO:0007669"/>
    <property type="project" value="TreeGrafter"/>
</dbReference>
<comment type="caution">
    <text evidence="8">The sequence shown here is derived from an EMBL/GenBank/DDBJ whole genome shotgun (WGS) entry which is preliminary data.</text>
</comment>
<keyword evidence="5" id="KW-0539">Nucleus</keyword>
<feature type="compositionally biased region" description="Low complexity" evidence="6">
    <location>
        <begin position="88"/>
        <end position="102"/>
    </location>
</feature>
<sequence>MSGEHTGSSASPQTSPKTPGESSPYQTSLRGGGDRQTENRVLESTGNSQSNGENMHQSLPLRSLGVHTILNPAETQPPLIRGRAEDTASSPNVSSVASNSSPRVLPHFGFQGPGMGRHGHGHTTPTIEDQPSTAPSSAERGSPGTARPYPPIAAARRVLTPRSPRLISLGQNLPFRANAPPHQQHHPAGSQDLNRVMPSEPVIPGRPEQSISGRGSPLVQQLGRVMSPAGRPPPNISPLLASPRSISQPGPSHSNPSQGRPFFPGGSGVQPGQPPGYPPHNPYTTTAISHTSSGYPGPGGDHRWSGGSDHGMQYSSTGVRSFAFGEGQAALRIQPAHGEAFIVPVDTHQGSRQADEKRQRNAGASQRFRKRKKDRETQERMEHQRMETQYRDLEARILALETERDRLRVERDRLRDIVYRTPTVSELAFQGASSPDLSTGSGPSSHGSGPSSHMPRPTYGAADPETGERSSQRRRTDPHPQVEFVTSPYASAAGSLPPITSSGYPTSSSHPGTPSGRSQAPQLPPMRLGTPTTAVSAASTPVQSYQYLKRESYEMGWATGPRAPDDPSQR</sequence>
<proteinExistence type="predicted"/>
<feature type="compositionally biased region" description="Low complexity" evidence="6">
    <location>
        <begin position="440"/>
        <end position="453"/>
    </location>
</feature>
<evidence type="ECO:0000256" key="3">
    <source>
        <dbReference type="ARBA" id="ARBA00023125"/>
    </source>
</evidence>
<dbReference type="OrthoDB" id="2247093at2759"/>
<keyword evidence="2" id="KW-0805">Transcription regulation</keyword>
<evidence type="ECO:0000256" key="1">
    <source>
        <dbReference type="ARBA" id="ARBA00004123"/>
    </source>
</evidence>
<dbReference type="AlphaFoldDB" id="A0A4Z0YQ77"/>
<dbReference type="EMBL" id="SKBN01000263">
    <property type="protein sequence ID" value="TGJ79756.1"/>
    <property type="molecule type" value="Genomic_DNA"/>
</dbReference>
<feature type="compositionally biased region" description="Pro residues" evidence="6">
    <location>
        <begin position="272"/>
        <end position="281"/>
    </location>
</feature>
<evidence type="ECO:0000259" key="7">
    <source>
        <dbReference type="PROSITE" id="PS00036"/>
    </source>
</evidence>
<dbReference type="GO" id="GO:0005634">
    <property type="term" value="C:nucleus"/>
    <property type="evidence" value="ECO:0007669"/>
    <property type="project" value="UniProtKB-SubCell"/>
</dbReference>
<feature type="region of interest" description="Disordered" evidence="6">
    <location>
        <begin position="348"/>
        <end position="387"/>
    </location>
</feature>
<feature type="compositionally biased region" description="Polar residues" evidence="6">
    <location>
        <begin position="42"/>
        <end position="57"/>
    </location>
</feature>
<keyword evidence="4" id="KW-0804">Transcription</keyword>
<feature type="compositionally biased region" description="Basic and acidic residues" evidence="6">
    <location>
        <begin position="32"/>
        <end position="41"/>
    </location>
</feature>
<feature type="region of interest" description="Disordered" evidence="6">
    <location>
        <begin position="429"/>
        <end position="541"/>
    </location>
</feature>
<accession>A0A4Z0YQ77</accession>
<feature type="compositionally biased region" description="Basic and acidic residues" evidence="6">
    <location>
        <begin position="466"/>
        <end position="480"/>
    </location>
</feature>
<comment type="subcellular location">
    <subcellularLocation>
        <location evidence="1">Nucleus</location>
    </subcellularLocation>
</comment>
<evidence type="ECO:0000256" key="4">
    <source>
        <dbReference type="ARBA" id="ARBA00023163"/>
    </source>
</evidence>
<gene>
    <name evidence="8" type="ORF">E0Z10_g9011</name>
</gene>
<feature type="compositionally biased region" description="Polar residues" evidence="6">
    <location>
        <begin position="123"/>
        <end position="136"/>
    </location>
</feature>
<feature type="compositionally biased region" description="Polar residues" evidence="6">
    <location>
        <begin position="244"/>
        <end position="258"/>
    </location>
</feature>
<dbReference type="PANTHER" id="PTHR13044">
    <property type="entry name" value="ACTIVATING TRANSCRIPTION FACTOR ATF 4/5"/>
    <property type="match status" value="1"/>
</dbReference>
<feature type="compositionally biased region" description="Polar residues" evidence="6">
    <location>
        <begin position="1"/>
        <end position="29"/>
    </location>
</feature>
<protein>
    <recommendedName>
        <fullName evidence="7">BZIP domain-containing protein</fullName>
    </recommendedName>
</protein>
<evidence type="ECO:0000256" key="6">
    <source>
        <dbReference type="SAM" id="MobiDB-lite"/>
    </source>
</evidence>
<dbReference type="STRING" id="37992.A0A4Z0YQ77"/>
<evidence type="ECO:0000313" key="9">
    <source>
        <dbReference type="Proteomes" id="UP000297716"/>
    </source>
</evidence>
<feature type="region of interest" description="Disordered" evidence="6">
    <location>
        <begin position="1"/>
        <end position="151"/>
    </location>
</feature>
<dbReference type="PROSITE" id="PS00036">
    <property type="entry name" value="BZIP_BASIC"/>
    <property type="match status" value="1"/>
</dbReference>
<name>A0A4Z0YQ77_9PEZI</name>
<keyword evidence="9" id="KW-1185">Reference proteome</keyword>
<feature type="compositionally biased region" description="Low complexity" evidence="6">
    <location>
        <begin position="497"/>
        <end position="518"/>
    </location>
</feature>
<keyword evidence="3" id="KW-0238">DNA-binding</keyword>
<reference evidence="8 9" key="1">
    <citation type="submission" date="2019-03" db="EMBL/GenBank/DDBJ databases">
        <title>Draft genome sequence of Xylaria hypoxylon DSM 108379, a ubiquitous saprotrophic-parasitic fungi on hardwood.</title>
        <authorList>
            <person name="Buettner E."/>
            <person name="Leonhardt S."/>
            <person name="Gebauer A.M."/>
            <person name="Liers C."/>
            <person name="Hofrichter M."/>
            <person name="Kellner H."/>
        </authorList>
    </citation>
    <scope>NUCLEOTIDE SEQUENCE [LARGE SCALE GENOMIC DNA]</scope>
    <source>
        <strain evidence="8 9">DSM 108379</strain>
    </source>
</reference>
<dbReference type="Proteomes" id="UP000297716">
    <property type="component" value="Unassembled WGS sequence"/>
</dbReference>
<organism evidence="8 9">
    <name type="scientific">Xylaria hypoxylon</name>
    <dbReference type="NCBI Taxonomy" id="37992"/>
    <lineage>
        <taxon>Eukaryota</taxon>
        <taxon>Fungi</taxon>
        <taxon>Dikarya</taxon>
        <taxon>Ascomycota</taxon>
        <taxon>Pezizomycotina</taxon>
        <taxon>Sordariomycetes</taxon>
        <taxon>Xylariomycetidae</taxon>
        <taxon>Xylariales</taxon>
        <taxon>Xylariaceae</taxon>
        <taxon>Xylaria</taxon>
    </lineage>
</organism>